<dbReference type="AlphaFoldDB" id="A0A7Y0HF69"/>
<dbReference type="EMBL" id="JABBNT010000002">
    <property type="protein sequence ID" value="NMM44258.1"/>
    <property type="molecule type" value="Genomic_DNA"/>
</dbReference>
<dbReference type="GO" id="GO:0030267">
    <property type="term" value="F:glyoxylate reductase (NADPH) activity"/>
    <property type="evidence" value="ECO:0007669"/>
    <property type="project" value="TreeGrafter"/>
</dbReference>
<dbReference type="InterPro" id="IPR050223">
    <property type="entry name" value="D-isomer_2-hydroxyacid_DH"/>
</dbReference>
<dbReference type="InterPro" id="IPR029752">
    <property type="entry name" value="D-isomer_DH_CS1"/>
</dbReference>
<keyword evidence="8" id="KW-1185">Reference proteome</keyword>
<dbReference type="PANTHER" id="PTHR10996:SF283">
    <property type="entry name" value="GLYOXYLATE_HYDROXYPYRUVATE REDUCTASE B"/>
    <property type="match status" value="1"/>
</dbReference>
<dbReference type="PANTHER" id="PTHR10996">
    <property type="entry name" value="2-HYDROXYACID DEHYDROGENASE-RELATED"/>
    <property type="match status" value="1"/>
</dbReference>
<dbReference type="Pfam" id="PF00389">
    <property type="entry name" value="2-Hacid_dh"/>
    <property type="match status" value="1"/>
</dbReference>
<feature type="domain" description="D-isomer specific 2-hydroxyacid dehydrogenase NAD-binding" evidence="6">
    <location>
        <begin position="114"/>
        <end position="289"/>
    </location>
</feature>
<comment type="similarity">
    <text evidence="1 4">Belongs to the D-isomer specific 2-hydroxyacid dehydrogenase family.</text>
</comment>
<dbReference type="SUPFAM" id="SSF52283">
    <property type="entry name" value="Formate/glycerate dehydrogenase catalytic domain-like"/>
    <property type="match status" value="1"/>
</dbReference>
<protein>
    <submittedName>
        <fullName evidence="7">D-glycerate dehydrogenase</fullName>
    </submittedName>
</protein>
<accession>A0A7Y0HF69</accession>
<evidence type="ECO:0000313" key="7">
    <source>
        <dbReference type="EMBL" id="NMM44258.1"/>
    </source>
</evidence>
<evidence type="ECO:0000313" key="8">
    <source>
        <dbReference type="Proteomes" id="UP000539372"/>
    </source>
</evidence>
<keyword evidence="3" id="KW-0520">NAD</keyword>
<reference evidence="7 8" key="1">
    <citation type="submission" date="2020-04" db="EMBL/GenBank/DDBJ databases">
        <title>Rhodospirillaceae bacterium KN72 isolated from deep sea.</title>
        <authorList>
            <person name="Zhang D.-C."/>
        </authorList>
    </citation>
    <scope>NUCLEOTIDE SEQUENCE [LARGE SCALE GENOMIC DNA]</scope>
    <source>
        <strain evidence="7 8">KN72</strain>
    </source>
</reference>
<dbReference type="RefSeq" id="WP_169624554.1">
    <property type="nucleotide sequence ID" value="NZ_JABBNT010000002.1"/>
</dbReference>
<sequence length="321" mass="34250">MPTLPRVLATRLMPDAVETRFRAEFDAVGNDADDALDAAALADRARGCQGVICTPTEKMDAAAIAALPDSVEILATFSVGCDHIDLDAAKARGLIVTNTPDVLTAATADITILCLLGAARLGQASEATLREGRWGRWSPTFQLGVDLSGKRLGILGMGRIGQAVAKRAAGFDMTVFYHNRRKLDSSDEHGATFCADAADMLRQSDFLAITCPLTDETRHWLNAERIALLPDGAVVANTARGPVVVDDDLIAALDSGKVFAVGLDVFDGEPKFDPRYLDRPNAFLLPHIGSATVETRNAMGFRCLDNLAAHFAGHPLPSRVV</sequence>
<dbReference type="PROSITE" id="PS00065">
    <property type="entry name" value="D_2_HYDROXYACID_DH_1"/>
    <property type="match status" value="1"/>
</dbReference>
<dbReference type="SUPFAM" id="SSF51735">
    <property type="entry name" value="NAD(P)-binding Rossmann-fold domains"/>
    <property type="match status" value="1"/>
</dbReference>
<dbReference type="Proteomes" id="UP000539372">
    <property type="component" value="Unassembled WGS sequence"/>
</dbReference>
<evidence type="ECO:0000256" key="1">
    <source>
        <dbReference type="ARBA" id="ARBA00005854"/>
    </source>
</evidence>
<comment type="caution">
    <text evidence="7">The sequence shown here is derived from an EMBL/GenBank/DDBJ whole genome shotgun (WGS) entry which is preliminary data.</text>
</comment>
<proteinExistence type="inferred from homology"/>
<keyword evidence="2 4" id="KW-0560">Oxidoreductase</keyword>
<dbReference type="Pfam" id="PF02826">
    <property type="entry name" value="2-Hacid_dh_C"/>
    <property type="match status" value="1"/>
</dbReference>
<evidence type="ECO:0000256" key="4">
    <source>
        <dbReference type="RuleBase" id="RU003719"/>
    </source>
</evidence>
<gene>
    <name evidence="7" type="ORF">HH303_07200</name>
</gene>
<name>A0A7Y0HF69_9PROT</name>
<evidence type="ECO:0000259" key="5">
    <source>
        <dbReference type="Pfam" id="PF00389"/>
    </source>
</evidence>
<dbReference type="Gene3D" id="3.40.50.720">
    <property type="entry name" value="NAD(P)-binding Rossmann-like Domain"/>
    <property type="match status" value="2"/>
</dbReference>
<dbReference type="InterPro" id="IPR006139">
    <property type="entry name" value="D-isomer_2_OHA_DH_cat_dom"/>
</dbReference>
<evidence type="ECO:0000256" key="2">
    <source>
        <dbReference type="ARBA" id="ARBA00023002"/>
    </source>
</evidence>
<dbReference type="InterPro" id="IPR006140">
    <property type="entry name" value="D-isomer_DH_NAD-bd"/>
</dbReference>
<dbReference type="CDD" id="cd05301">
    <property type="entry name" value="GDH"/>
    <property type="match status" value="1"/>
</dbReference>
<evidence type="ECO:0000259" key="6">
    <source>
        <dbReference type="Pfam" id="PF02826"/>
    </source>
</evidence>
<organism evidence="7 8">
    <name type="scientific">Pacificispira spongiicola</name>
    <dbReference type="NCBI Taxonomy" id="2729598"/>
    <lineage>
        <taxon>Bacteria</taxon>
        <taxon>Pseudomonadati</taxon>
        <taxon>Pseudomonadota</taxon>
        <taxon>Alphaproteobacteria</taxon>
        <taxon>Rhodospirillales</taxon>
        <taxon>Rhodospirillaceae</taxon>
        <taxon>Pacificispira</taxon>
    </lineage>
</organism>
<evidence type="ECO:0000256" key="3">
    <source>
        <dbReference type="ARBA" id="ARBA00023027"/>
    </source>
</evidence>
<dbReference type="InterPro" id="IPR036291">
    <property type="entry name" value="NAD(P)-bd_dom_sf"/>
</dbReference>
<feature type="domain" description="D-isomer specific 2-hydroxyacid dehydrogenase catalytic" evidence="5">
    <location>
        <begin position="32"/>
        <end position="320"/>
    </location>
</feature>
<dbReference type="GO" id="GO:0016618">
    <property type="term" value="F:hydroxypyruvate reductase [NAD(P)H] activity"/>
    <property type="evidence" value="ECO:0007669"/>
    <property type="project" value="TreeGrafter"/>
</dbReference>
<dbReference type="FunFam" id="3.40.50.720:FF:000203">
    <property type="entry name" value="D-3-phosphoglycerate dehydrogenase (SerA)"/>
    <property type="match status" value="1"/>
</dbReference>
<dbReference type="GO" id="GO:0051287">
    <property type="term" value="F:NAD binding"/>
    <property type="evidence" value="ECO:0007669"/>
    <property type="project" value="InterPro"/>
</dbReference>
<dbReference type="GO" id="GO:0005829">
    <property type="term" value="C:cytosol"/>
    <property type="evidence" value="ECO:0007669"/>
    <property type="project" value="TreeGrafter"/>
</dbReference>